<keyword evidence="1" id="KW-0732">Signal</keyword>
<feature type="signal peptide" evidence="1">
    <location>
        <begin position="1"/>
        <end position="17"/>
    </location>
</feature>
<dbReference type="AlphaFoldDB" id="A0A8R1I9A3"/>
<dbReference type="Proteomes" id="UP000005237">
    <property type="component" value="Unassembled WGS sequence"/>
</dbReference>
<evidence type="ECO:0000313" key="2">
    <source>
        <dbReference type="EnsemblMetazoa" id="CJA21080.1"/>
    </source>
</evidence>
<accession>A0A8R1I9A3</accession>
<proteinExistence type="predicted"/>
<evidence type="ECO:0000313" key="3">
    <source>
        <dbReference type="Proteomes" id="UP000005237"/>
    </source>
</evidence>
<dbReference type="EnsemblMetazoa" id="CJA21080.1">
    <property type="protein sequence ID" value="CJA21080.1"/>
    <property type="gene ID" value="WBGene00176652"/>
</dbReference>
<reference evidence="3" key="1">
    <citation type="submission" date="2010-08" db="EMBL/GenBank/DDBJ databases">
        <authorList>
            <consortium name="Caenorhabditis japonica Sequencing Consortium"/>
            <person name="Wilson R.K."/>
        </authorList>
    </citation>
    <scope>NUCLEOTIDE SEQUENCE [LARGE SCALE GENOMIC DNA]</scope>
    <source>
        <strain evidence="3">DF5081</strain>
    </source>
</reference>
<keyword evidence="3" id="KW-1185">Reference proteome</keyword>
<feature type="chain" id="PRO_5035818330" evidence="1">
    <location>
        <begin position="18"/>
        <end position="158"/>
    </location>
</feature>
<protein>
    <submittedName>
        <fullName evidence="2">Uncharacterized protein</fullName>
    </submittedName>
</protein>
<name>A0A8R1I9A3_CAEJA</name>
<organism evidence="2 3">
    <name type="scientific">Caenorhabditis japonica</name>
    <dbReference type="NCBI Taxonomy" id="281687"/>
    <lineage>
        <taxon>Eukaryota</taxon>
        <taxon>Metazoa</taxon>
        <taxon>Ecdysozoa</taxon>
        <taxon>Nematoda</taxon>
        <taxon>Chromadorea</taxon>
        <taxon>Rhabditida</taxon>
        <taxon>Rhabditina</taxon>
        <taxon>Rhabditomorpha</taxon>
        <taxon>Rhabditoidea</taxon>
        <taxon>Rhabditidae</taxon>
        <taxon>Peloderinae</taxon>
        <taxon>Caenorhabditis</taxon>
    </lineage>
</organism>
<reference evidence="2" key="2">
    <citation type="submission" date="2022-06" db="UniProtKB">
        <authorList>
            <consortium name="EnsemblMetazoa"/>
        </authorList>
    </citation>
    <scope>IDENTIFICATION</scope>
    <source>
        <strain evidence="2">DF5081</strain>
    </source>
</reference>
<sequence>MLPLLFLLSSTIWLADCYVIGGGTQYGGGSYNPGGGGGSYNNGIGGGVYPGGGGNNNNGGVKTNEGGYCTTNFDCQPNLYCTASVNGVKICLSANNGGGGSGYPSGNGGCQTSSNCQYGSVCVVTNGVGSCQIQTGGYVSPARQGMVRYPSSNSFTVG</sequence>
<evidence type="ECO:0000256" key="1">
    <source>
        <dbReference type="SAM" id="SignalP"/>
    </source>
</evidence>